<evidence type="ECO:0000313" key="1">
    <source>
        <dbReference type="EMBL" id="GAA4884241.1"/>
    </source>
</evidence>
<dbReference type="Pfam" id="PF12514">
    <property type="entry name" value="DUF3718"/>
    <property type="match status" value="1"/>
</dbReference>
<comment type="caution">
    <text evidence="1">The sequence shown here is derived from an EMBL/GenBank/DDBJ whole genome shotgun (WGS) entry which is preliminary data.</text>
</comment>
<dbReference type="InterPro" id="IPR022193">
    <property type="entry name" value="DUF3718"/>
</dbReference>
<proteinExistence type="predicted"/>
<organism evidence="1 2">
    <name type="scientific">Ferrimonas pelagia</name>
    <dbReference type="NCBI Taxonomy" id="1177826"/>
    <lineage>
        <taxon>Bacteria</taxon>
        <taxon>Pseudomonadati</taxon>
        <taxon>Pseudomonadota</taxon>
        <taxon>Gammaproteobacteria</taxon>
        <taxon>Alteromonadales</taxon>
        <taxon>Ferrimonadaceae</taxon>
        <taxon>Ferrimonas</taxon>
    </lineage>
</organism>
<sequence>MSEGTSMRIFMAAVIVGVGLTGAGYSPASEANVEQLAASICDYVQTDDKNRLRKKLKDNRLKLRNIYDGIACNGNSLLRLAMVNG</sequence>
<evidence type="ECO:0000313" key="2">
    <source>
        <dbReference type="Proteomes" id="UP001499988"/>
    </source>
</evidence>
<reference evidence="2" key="1">
    <citation type="journal article" date="2019" name="Int. J. Syst. Evol. Microbiol.">
        <title>The Global Catalogue of Microorganisms (GCM) 10K type strain sequencing project: providing services to taxonomists for standard genome sequencing and annotation.</title>
        <authorList>
            <consortium name="The Broad Institute Genomics Platform"/>
            <consortium name="The Broad Institute Genome Sequencing Center for Infectious Disease"/>
            <person name="Wu L."/>
            <person name="Ma J."/>
        </authorList>
    </citation>
    <scope>NUCLEOTIDE SEQUENCE [LARGE SCALE GENOMIC DNA]</scope>
    <source>
        <strain evidence="2">JCM 18401</strain>
    </source>
</reference>
<accession>A0ABP9EPN7</accession>
<protein>
    <recommendedName>
        <fullName evidence="3">DUF3718 domain-containing protein</fullName>
    </recommendedName>
</protein>
<evidence type="ECO:0008006" key="3">
    <source>
        <dbReference type="Google" id="ProtNLM"/>
    </source>
</evidence>
<dbReference type="EMBL" id="BAABJZ010000024">
    <property type="protein sequence ID" value="GAA4884241.1"/>
    <property type="molecule type" value="Genomic_DNA"/>
</dbReference>
<dbReference type="Proteomes" id="UP001499988">
    <property type="component" value="Unassembled WGS sequence"/>
</dbReference>
<name>A0ABP9EPN7_9GAMM</name>
<keyword evidence="2" id="KW-1185">Reference proteome</keyword>
<gene>
    <name evidence="1" type="ORF">GCM10023333_18240</name>
</gene>